<feature type="region of interest" description="Disordered" evidence="1">
    <location>
        <begin position="152"/>
        <end position="172"/>
    </location>
</feature>
<name>A0A5E6M806_9BACT</name>
<evidence type="ECO:0000256" key="2">
    <source>
        <dbReference type="SAM" id="Phobius"/>
    </source>
</evidence>
<proteinExistence type="predicted"/>
<keyword evidence="2" id="KW-1133">Transmembrane helix</keyword>
<protein>
    <submittedName>
        <fullName evidence="3">Uncharacterized protein</fullName>
    </submittedName>
</protein>
<dbReference type="AlphaFoldDB" id="A0A5E6M806"/>
<sequence>MLAPPPPPLFPKATSSPQPAPAPLKRVIPKIYAWSLWFASLVVVTQGLALLSVFWLRHRIKGDTRAPALMPHAQFSQLTQERPLPALLSPRLPVSSGQYDRNLPSLVLDPRSSGGRLAPPALTNSERVAALLQEAKRFANEGDRTLARAALSQAEGLDPQNPTVLERQGTLAEEEKDVARATEYWSRIIAIGPAAGTAYERARNRLEEAAQAEGTDSSEAAFRHQVKTPLQLIGVERRNGNGSPFGQELLFRFRIAADPRTKISLGQIRYQFYAYDQIDAGIIVPTNAQVTVGFENAFPRWGGKRVEVLQVTYRLDHPVPHQRFYGYVFRLFYSGILQTQRAEPPELLLRLPSAKEK</sequence>
<feature type="compositionally biased region" description="Pro residues" evidence="1">
    <location>
        <begin position="1"/>
        <end position="10"/>
    </location>
</feature>
<gene>
    <name evidence="3" type="ORF">MAMT_00726</name>
</gene>
<feature type="region of interest" description="Disordered" evidence="1">
    <location>
        <begin position="1"/>
        <end position="20"/>
    </location>
</feature>
<keyword evidence="2" id="KW-0812">Transmembrane</keyword>
<dbReference type="Proteomes" id="UP000334923">
    <property type="component" value="Unassembled WGS sequence"/>
</dbReference>
<evidence type="ECO:0000313" key="4">
    <source>
        <dbReference type="Proteomes" id="UP000334923"/>
    </source>
</evidence>
<feature type="transmembrane region" description="Helical" evidence="2">
    <location>
        <begin position="31"/>
        <end position="56"/>
    </location>
</feature>
<dbReference type="EMBL" id="CABFVA020000026">
    <property type="protein sequence ID" value="VVM05690.1"/>
    <property type="molecule type" value="Genomic_DNA"/>
</dbReference>
<reference evidence="3 4" key="1">
    <citation type="submission" date="2019-09" db="EMBL/GenBank/DDBJ databases">
        <authorList>
            <person name="Cremers G."/>
        </authorList>
    </citation>
    <scope>NUCLEOTIDE SEQUENCE [LARGE SCALE GENOMIC DNA]</scope>
    <source>
        <strain evidence="3">4A</strain>
    </source>
</reference>
<evidence type="ECO:0000313" key="3">
    <source>
        <dbReference type="EMBL" id="VVM05690.1"/>
    </source>
</evidence>
<dbReference type="Gene3D" id="1.25.40.10">
    <property type="entry name" value="Tetratricopeptide repeat domain"/>
    <property type="match status" value="1"/>
</dbReference>
<keyword evidence="4" id="KW-1185">Reference proteome</keyword>
<dbReference type="SUPFAM" id="SSF48452">
    <property type="entry name" value="TPR-like"/>
    <property type="match status" value="1"/>
</dbReference>
<organism evidence="3 4">
    <name type="scientific">Methylacidimicrobium tartarophylax</name>
    <dbReference type="NCBI Taxonomy" id="1041768"/>
    <lineage>
        <taxon>Bacteria</taxon>
        <taxon>Pseudomonadati</taxon>
        <taxon>Verrucomicrobiota</taxon>
        <taxon>Methylacidimicrobium</taxon>
    </lineage>
</organism>
<keyword evidence="2" id="KW-0472">Membrane</keyword>
<dbReference type="InterPro" id="IPR011990">
    <property type="entry name" value="TPR-like_helical_dom_sf"/>
</dbReference>
<accession>A0A5E6M806</accession>
<evidence type="ECO:0000256" key="1">
    <source>
        <dbReference type="SAM" id="MobiDB-lite"/>
    </source>
</evidence>